<dbReference type="InterPro" id="IPR036397">
    <property type="entry name" value="RNaseH_sf"/>
</dbReference>
<protein>
    <submittedName>
        <fullName evidence="2">Exonuclease</fullName>
    </submittedName>
</protein>
<dbReference type="STRING" id="155974.SAMN04487818_10698"/>
<feature type="domain" description="Exonuclease" evidence="1">
    <location>
        <begin position="80"/>
        <end position="238"/>
    </location>
</feature>
<dbReference type="Pfam" id="PF00929">
    <property type="entry name" value="RNase_T"/>
    <property type="match status" value="1"/>
</dbReference>
<dbReference type="AlphaFoldDB" id="A0A1H9T6U2"/>
<reference evidence="3" key="1">
    <citation type="submission" date="2016-10" db="EMBL/GenBank/DDBJ databases">
        <authorList>
            <person name="Varghese N."/>
            <person name="Submissions S."/>
        </authorList>
    </citation>
    <scope>NUCLEOTIDE SEQUENCE [LARGE SCALE GENOMIC DNA]</scope>
    <source>
        <strain evidence="3">DSM 44260</strain>
    </source>
</reference>
<dbReference type="EMBL" id="FOGI01000006">
    <property type="protein sequence ID" value="SER92868.1"/>
    <property type="molecule type" value="Genomic_DNA"/>
</dbReference>
<evidence type="ECO:0000313" key="2">
    <source>
        <dbReference type="EMBL" id="SER92868.1"/>
    </source>
</evidence>
<dbReference type="InterPro" id="IPR013520">
    <property type="entry name" value="Ribonucl_H"/>
</dbReference>
<dbReference type="Proteomes" id="UP000199051">
    <property type="component" value="Unassembled WGS sequence"/>
</dbReference>
<dbReference type="InterPro" id="IPR012337">
    <property type="entry name" value="RNaseH-like_sf"/>
</dbReference>
<keyword evidence="2" id="KW-0378">Hydrolase</keyword>
<dbReference type="PANTHER" id="PTHR30231">
    <property type="entry name" value="DNA POLYMERASE III SUBUNIT EPSILON"/>
    <property type="match status" value="1"/>
</dbReference>
<keyword evidence="2" id="KW-0269">Exonuclease</keyword>
<accession>A0A1H9T6U2</accession>
<dbReference type="GO" id="GO:0003676">
    <property type="term" value="F:nucleic acid binding"/>
    <property type="evidence" value="ECO:0007669"/>
    <property type="project" value="InterPro"/>
</dbReference>
<keyword evidence="2" id="KW-0540">Nuclease</keyword>
<dbReference type="CDD" id="cd06127">
    <property type="entry name" value="DEDDh"/>
    <property type="match status" value="1"/>
</dbReference>
<dbReference type="Gene3D" id="3.30.420.10">
    <property type="entry name" value="Ribonuclease H-like superfamily/Ribonuclease H"/>
    <property type="match status" value="1"/>
</dbReference>
<dbReference type="RefSeq" id="WP_092778546.1">
    <property type="nucleotide sequence ID" value="NZ_FOGI01000006.1"/>
</dbReference>
<dbReference type="GO" id="GO:0008408">
    <property type="term" value="F:3'-5' exonuclease activity"/>
    <property type="evidence" value="ECO:0007669"/>
    <property type="project" value="TreeGrafter"/>
</dbReference>
<sequence>MTSVYRDEVPEHLMTMGQLRRIGREPAVRWTVDGWLARESDDDLWYAPLYDVRLALRVPTSSSSRVEGQQWAASLLRDPNAVVLDTELTDFHGRVIEIAVVASDGTVLLGTLVNPGLAPMNPQAQRKHKITTGMLANAPTIRQVWPQLDSLLRGKLVIAWNASFDQSRLRAEHHHVHPGVAEPDWLARPWQCAMLQHAEWAFDGTSGARPRRHRLEGGHRAVGDCQAVWTRIREMAGSCPAPPGRVPAPGLDLFGLRSAWPEIQKAAGKRRYSLAGLLSQADVIEANRHTVVLTHPQAVIADRLATAWLPLIEESFTEVFGPADWIIRVEAPPKGESIATAGDAPLDPTLVRWRRSGKLHITLDGILTVCGSEIIPETAETLNDSTNWPERVRCYNCAYRHTPPGYHQPASSRDFPLRKQQP</sequence>
<evidence type="ECO:0000259" key="1">
    <source>
        <dbReference type="SMART" id="SM00479"/>
    </source>
</evidence>
<proteinExistence type="predicted"/>
<dbReference type="PANTHER" id="PTHR30231:SF41">
    <property type="entry name" value="DNA POLYMERASE III SUBUNIT EPSILON"/>
    <property type="match status" value="1"/>
</dbReference>
<keyword evidence="3" id="KW-1185">Reference proteome</keyword>
<dbReference type="SMART" id="SM00479">
    <property type="entry name" value="EXOIII"/>
    <property type="match status" value="1"/>
</dbReference>
<dbReference type="GO" id="GO:0005829">
    <property type="term" value="C:cytosol"/>
    <property type="evidence" value="ECO:0007669"/>
    <property type="project" value="TreeGrafter"/>
</dbReference>
<gene>
    <name evidence="2" type="ORF">SAMN04487818_10698</name>
</gene>
<name>A0A1H9T6U2_9PSEU</name>
<organism evidence="2 3">
    <name type="scientific">Actinokineospora terrae</name>
    <dbReference type="NCBI Taxonomy" id="155974"/>
    <lineage>
        <taxon>Bacteria</taxon>
        <taxon>Bacillati</taxon>
        <taxon>Actinomycetota</taxon>
        <taxon>Actinomycetes</taxon>
        <taxon>Pseudonocardiales</taxon>
        <taxon>Pseudonocardiaceae</taxon>
        <taxon>Actinokineospora</taxon>
    </lineage>
</organism>
<dbReference type="GO" id="GO:0045004">
    <property type="term" value="P:DNA replication proofreading"/>
    <property type="evidence" value="ECO:0007669"/>
    <property type="project" value="TreeGrafter"/>
</dbReference>
<evidence type="ECO:0000313" key="3">
    <source>
        <dbReference type="Proteomes" id="UP000199051"/>
    </source>
</evidence>
<dbReference type="SUPFAM" id="SSF53098">
    <property type="entry name" value="Ribonuclease H-like"/>
    <property type="match status" value="1"/>
</dbReference>